<proteinExistence type="predicted"/>
<comment type="caution">
    <text evidence="1">The sequence shown here is derived from an EMBL/GenBank/DDBJ whole genome shotgun (WGS) entry which is preliminary data.</text>
</comment>
<dbReference type="OrthoDB" id="419297at2759"/>
<dbReference type="InterPro" id="IPR029063">
    <property type="entry name" value="SAM-dependent_MTases_sf"/>
</dbReference>
<dbReference type="Gene3D" id="3.40.50.150">
    <property type="entry name" value="Vaccinia Virus protein VP39"/>
    <property type="match status" value="1"/>
</dbReference>
<evidence type="ECO:0000313" key="1">
    <source>
        <dbReference type="EMBL" id="CAE7561447.1"/>
    </source>
</evidence>
<feature type="non-terminal residue" evidence="1">
    <location>
        <position position="1"/>
    </location>
</feature>
<gene>
    <name evidence="1" type="primary">TYW1</name>
    <name evidence="1" type="ORF">SPIL2461_LOCUS15015</name>
</gene>
<name>A0A812U9P5_SYMPI</name>
<dbReference type="EMBL" id="CAJNIZ010035703">
    <property type="protein sequence ID" value="CAE7561447.1"/>
    <property type="molecule type" value="Genomic_DNA"/>
</dbReference>
<dbReference type="Proteomes" id="UP000649617">
    <property type="component" value="Unassembled WGS sequence"/>
</dbReference>
<dbReference type="AlphaFoldDB" id="A0A812U9P5"/>
<reference evidence="1" key="1">
    <citation type="submission" date="2021-02" db="EMBL/GenBank/DDBJ databases">
        <authorList>
            <person name="Dougan E. K."/>
            <person name="Rhodes N."/>
            <person name="Thang M."/>
            <person name="Chan C."/>
        </authorList>
    </citation>
    <scope>NUCLEOTIDE SEQUENCE</scope>
</reference>
<feature type="non-terminal residue" evidence="1">
    <location>
        <position position="199"/>
    </location>
</feature>
<keyword evidence="2" id="KW-1185">Reference proteome</keyword>
<accession>A0A812U9P5</accession>
<protein>
    <submittedName>
        <fullName evidence="1">TYW1 protein</fullName>
    </submittedName>
</protein>
<organism evidence="1 2">
    <name type="scientific">Symbiodinium pilosum</name>
    <name type="common">Dinoflagellate</name>
    <dbReference type="NCBI Taxonomy" id="2952"/>
    <lineage>
        <taxon>Eukaryota</taxon>
        <taxon>Sar</taxon>
        <taxon>Alveolata</taxon>
        <taxon>Dinophyceae</taxon>
        <taxon>Suessiales</taxon>
        <taxon>Symbiodiniaceae</taxon>
        <taxon>Symbiodinium</taxon>
    </lineage>
</organism>
<evidence type="ECO:0000313" key="2">
    <source>
        <dbReference type="Proteomes" id="UP000649617"/>
    </source>
</evidence>
<sequence length="199" mass="22924">HSFCVLLGRKDRFYDPFGQWRTWIDFDKFADAATRGEELEVVDFAAETPPWALHQGTPYQYDGKIGFDPNEVRRFRRPMPRLTRCERRKLWPKHKMMVDVAVLSPKEGEDVEDSAKALLAQPHCRTVAVYEPVGSGHDVERVGIRHVAGDPDLNITYKEAGLKFNIDLGRRLSRLSRSQGGAHERERICQLVQPQERVL</sequence>